<feature type="compositionally biased region" description="Basic and acidic residues" evidence="1">
    <location>
        <begin position="259"/>
        <end position="269"/>
    </location>
</feature>
<feature type="region of interest" description="Disordered" evidence="1">
    <location>
        <begin position="164"/>
        <end position="269"/>
    </location>
</feature>
<dbReference type="PANTHER" id="PTHR44137">
    <property type="entry name" value="BNAC03G44070D PROTEIN"/>
    <property type="match status" value="1"/>
</dbReference>
<gene>
    <name evidence="3" type="ORF">PHJA_002000600</name>
</gene>
<dbReference type="InterPro" id="IPR018253">
    <property type="entry name" value="DnaJ_domain_CS"/>
</dbReference>
<dbReference type="Pfam" id="PF00226">
    <property type="entry name" value="DnaJ"/>
    <property type="match status" value="1"/>
</dbReference>
<dbReference type="SUPFAM" id="SSF46565">
    <property type="entry name" value="Chaperone J-domain"/>
    <property type="match status" value="1"/>
</dbReference>
<dbReference type="OrthoDB" id="10250354at2759"/>
<dbReference type="InterPro" id="IPR036869">
    <property type="entry name" value="J_dom_sf"/>
</dbReference>
<evidence type="ECO:0000256" key="1">
    <source>
        <dbReference type="SAM" id="MobiDB-lite"/>
    </source>
</evidence>
<dbReference type="PRINTS" id="PR00625">
    <property type="entry name" value="JDOMAIN"/>
</dbReference>
<dbReference type="PANTHER" id="PTHR44137:SF61">
    <property type="entry name" value="J DOMAIN-CONTAINING PROTEIN"/>
    <property type="match status" value="1"/>
</dbReference>
<comment type="caution">
    <text evidence="3">The sequence shown here is derived from an EMBL/GenBank/DDBJ whole genome shotgun (WGS) entry which is preliminary data.</text>
</comment>
<feature type="compositionally biased region" description="Polar residues" evidence="1">
    <location>
        <begin position="241"/>
        <end position="254"/>
    </location>
</feature>
<dbReference type="AlphaFoldDB" id="A0A830CCT3"/>
<evidence type="ECO:0000259" key="2">
    <source>
        <dbReference type="PROSITE" id="PS50076"/>
    </source>
</evidence>
<reference evidence="3" key="1">
    <citation type="submission" date="2020-07" db="EMBL/GenBank/DDBJ databases">
        <title>Ethylene signaling mediates host invasion by parasitic plants.</title>
        <authorList>
            <person name="Yoshida S."/>
        </authorList>
    </citation>
    <scope>NUCLEOTIDE SEQUENCE</scope>
    <source>
        <strain evidence="3">Okayama</strain>
    </source>
</reference>
<dbReference type="CDD" id="cd06257">
    <property type="entry name" value="DnaJ"/>
    <property type="match status" value="1"/>
</dbReference>
<dbReference type="Proteomes" id="UP000653305">
    <property type="component" value="Unassembled WGS sequence"/>
</dbReference>
<proteinExistence type="predicted"/>
<dbReference type="PROSITE" id="PS00636">
    <property type="entry name" value="DNAJ_1"/>
    <property type="match status" value="1"/>
</dbReference>
<protein>
    <submittedName>
        <fullName evidence="3">Dnaj homolog subfamily b member 14</fullName>
    </submittedName>
</protein>
<evidence type="ECO:0000313" key="3">
    <source>
        <dbReference type="EMBL" id="GFP98567.1"/>
    </source>
</evidence>
<sequence>MECNKDEAVRAKEIAEKKFLERDITGAKKFALKAQSLFPKLDGLSQFLEIINVNVVHEKKINGEANYYEILGVDPFADELVLKKQYRRMALSLHPDKNRSVGADEAFKLLSRAWDVLSDMDKRSSYNLKINIRGSNQTGATHEGMRNQIGSLSSSCAKYTTISATNPKPVPTRPKTPGTTTRRHCTSGSGFKHIPSRHQTPAAATVTGKLCNPVSSLNREKPVKTGPTNSAKEGSQGFKWGSTNLKGNISTTHSVIRKHSSDQKTVKNK</sequence>
<dbReference type="EMBL" id="BMAC01000534">
    <property type="protein sequence ID" value="GFP98567.1"/>
    <property type="molecule type" value="Genomic_DNA"/>
</dbReference>
<dbReference type="PROSITE" id="PS50076">
    <property type="entry name" value="DNAJ_2"/>
    <property type="match status" value="1"/>
</dbReference>
<keyword evidence="4" id="KW-1185">Reference proteome</keyword>
<dbReference type="SMART" id="SM00271">
    <property type="entry name" value="DnaJ"/>
    <property type="match status" value="1"/>
</dbReference>
<accession>A0A830CCT3</accession>
<dbReference type="InterPro" id="IPR001623">
    <property type="entry name" value="DnaJ_domain"/>
</dbReference>
<evidence type="ECO:0000313" key="4">
    <source>
        <dbReference type="Proteomes" id="UP000653305"/>
    </source>
</evidence>
<feature type="domain" description="J" evidence="2">
    <location>
        <begin position="66"/>
        <end position="130"/>
    </location>
</feature>
<name>A0A830CCT3_9LAMI</name>
<organism evidence="3 4">
    <name type="scientific">Phtheirospermum japonicum</name>
    <dbReference type="NCBI Taxonomy" id="374723"/>
    <lineage>
        <taxon>Eukaryota</taxon>
        <taxon>Viridiplantae</taxon>
        <taxon>Streptophyta</taxon>
        <taxon>Embryophyta</taxon>
        <taxon>Tracheophyta</taxon>
        <taxon>Spermatophyta</taxon>
        <taxon>Magnoliopsida</taxon>
        <taxon>eudicotyledons</taxon>
        <taxon>Gunneridae</taxon>
        <taxon>Pentapetalae</taxon>
        <taxon>asterids</taxon>
        <taxon>lamiids</taxon>
        <taxon>Lamiales</taxon>
        <taxon>Orobanchaceae</taxon>
        <taxon>Orobanchaceae incertae sedis</taxon>
        <taxon>Phtheirospermum</taxon>
    </lineage>
</organism>
<dbReference type="Gene3D" id="1.10.287.110">
    <property type="entry name" value="DnaJ domain"/>
    <property type="match status" value="1"/>
</dbReference>